<evidence type="ECO:0000256" key="4">
    <source>
        <dbReference type="ARBA" id="ARBA00022597"/>
    </source>
</evidence>
<feature type="transmembrane region" description="Helical" evidence="9">
    <location>
        <begin position="94"/>
        <end position="116"/>
    </location>
</feature>
<dbReference type="GO" id="GO:0015577">
    <property type="term" value="F:galactitol transmembrane transporter activity"/>
    <property type="evidence" value="ECO:0007669"/>
    <property type="project" value="InterPro"/>
</dbReference>
<protein>
    <submittedName>
        <fullName evidence="11">PTS system, galactitol-specific IIC component</fullName>
    </submittedName>
</protein>
<keyword evidence="7 9" id="KW-1133">Transmembrane helix</keyword>
<comment type="subcellular location">
    <subcellularLocation>
        <location evidence="1">Cell membrane</location>
        <topology evidence="1">Multi-pass membrane protein</topology>
    </subcellularLocation>
</comment>
<accession>A0A0R8CFL0</accession>
<keyword evidence="3" id="KW-1003">Cell membrane</keyword>
<evidence type="ECO:0000259" key="10">
    <source>
        <dbReference type="PROSITE" id="PS51104"/>
    </source>
</evidence>
<dbReference type="InterPro" id="IPR013014">
    <property type="entry name" value="PTS_EIIC_2"/>
</dbReference>
<feature type="transmembrane region" description="Helical" evidence="9">
    <location>
        <begin position="232"/>
        <end position="250"/>
    </location>
</feature>
<dbReference type="RefSeq" id="WP_020323222.1">
    <property type="nucleotide sequence ID" value="NZ_JAGTIT010000043.1"/>
</dbReference>
<keyword evidence="5" id="KW-0598">Phosphotransferase system</keyword>
<evidence type="ECO:0000256" key="7">
    <source>
        <dbReference type="ARBA" id="ARBA00022989"/>
    </source>
</evidence>
<evidence type="ECO:0000256" key="1">
    <source>
        <dbReference type="ARBA" id="ARBA00004651"/>
    </source>
</evidence>
<evidence type="ECO:0000256" key="9">
    <source>
        <dbReference type="SAM" id="Phobius"/>
    </source>
</evidence>
<feature type="transmembrane region" description="Helical" evidence="9">
    <location>
        <begin position="6"/>
        <end position="31"/>
    </location>
</feature>
<keyword evidence="2" id="KW-0813">Transport</keyword>
<reference evidence="11" key="1">
    <citation type="journal article" date="2015" name="J. Antimicrob. Chemother.">
        <title>Lateral dissemination and inter-patient transmission of blaKPC-3: role of a conjugative plasmid in spreading carbapenem resistance.</title>
        <authorList>
            <person name="Tijet N."/>
            <person name="Muller M.P."/>
            <person name="Matukas L.M."/>
            <person name="Khan A."/>
            <person name="Patel S.N."/>
            <person name="Melano R.G."/>
        </authorList>
    </citation>
    <scope>NUCLEOTIDE SEQUENCE</scope>
    <source>
        <strain evidence="11">GN1006</strain>
        <plasmid evidence="11">pKPC-SMH</plasmid>
    </source>
</reference>
<feature type="transmembrane region" description="Helical" evidence="9">
    <location>
        <begin position="336"/>
        <end position="355"/>
    </location>
</feature>
<feature type="transmembrane region" description="Helical" evidence="9">
    <location>
        <begin position="256"/>
        <end position="275"/>
    </location>
</feature>
<feature type="transmembrane region" description="Helical" evidence="9">
    <location>
        <begin position="313"/>
        <end position="330"/>
    </location>
</feature>
<keyword evidence="4" id="KW-0762">Sugar transport</keyword>
<dbReference type="PIRSF" id="PIRSF006304">
    <property type="entry name" value="GatC"/>
    <property type="match status" value="1"/>
</dbReference>
<feature type="transmembrane region" description="Helical" evidence="9">
    <location>
        <begin position="43"/>
        <end position="67"/>
    </location>
</feature>
<feature type="transmembrane region" description="Helical" evidence="9">
    <location>
        <begin position="426"/>
        <end position="443"/>
    </location>
</feature>
<dbReference type="InterPro" id="IPR013853">
    <property type="entry name" value="EIIC-GAT"/>
</dbReference>
<evidence type="ECO:0000256" key="5">
    <source>
        <dbReference type="ARBA" id="ARBA00022683"/>
    </source>
</evidence>
<feature type="transmembrane region" description="Helical" evidence="9">
    <location>
        <begin position="362"/>
        <end position="381"/>
    </location>
</feature>
<sequence>MDFLGVVINYILNLGAPVFVPFIMLLAGLVVRMKFRDAASAAITLGVAFVGMSMLIGFMVDAIGVAAQTMMNRTGLELSIVDGGWTTMANISWAWPYAFAMFPLQVGVNIVMLMLNKTNTFNADLWNVWGKIFTAFIVVSVTTPLFGPVWSLVLAFLIAALQIIVELNAGDIHQHRIEKLTGIPGVTCTHRMVFFGAIYYPFDLLLRKIPVCNKPMDATALRAKVGVFAENHIIGFILGILFGIIAGYSVAKTLMLGVQAATALVLFPMISKLFMQALSPISEAISDYMNKKFSGRKLFVGIDWPFMGGASEIWFAIIVAIPFTLIWALILPGNKILPFAGIINISLIVPAYLVTRGNTLRMVILSIIGVPFFLFVGTQFAPMITELGQATKAITIPAGQLISNSSIDAPVFTYAFSFLFKFLEGNFIPLVFALWWGCGYFFYSRELRRESNLAQLEAEQQEKAQQA</sequence>
<feature type="domain" description="PTS EIIC type-2" evidence="10">
    <location>
        <begin position="8"/>
        <end position="467"/>
    </location>
</feature>
<evidence type="ECO:0000256" key="2">
    <source>
        <dbReference type="ARBA" id="ARBA00022448"/>
    </source>
</evidence>
<dbReference type="PANTHER" id="PTHR37324:SF2">
    <property type="entry name" value="PTS SYSTEM GALACTITOL-SPECIFIC EIIC COMPONENT"/>
    <property type="match status" value="1"/>
</dbReference>
<evidence type="ECO:0000256" key="6">
    <source>
        <dbReference type="ARBA" id="ARBA00022692"/>
    </source>
</evidence>
<proteinExistence type="predicted"/>
<dbReference type="EMBL" id="KT148595">
    <property type="protein sequence ID" value="AKT72960.1"/>
    <property type="molecule type" value="Genomic_DNA"/>
</dbReference>
<evidence type="ECO:0000256" key="8">
    <source>
        <dbReference type="ARBA" id="ARBA00023136"/>
    </source>
</evidence>
<geneLocation type="plasmid" evidence="11">
    <name>pKPC-SMH</name>
</geneLocation>
<dbReference type="GO" id="GO:0005886">
    <property type="term" value="C:plasma membrane"/>
    <property type="evidence" value="ECO:0007669"/>
    <property type="project" value="UniProtKB-SubCell"/>
</dbReference>
<dbReference type="InterPro" id="IPR004703">
    <property type="entry name" value="PTS_sugar-sp_permease"/>
</dbReference>
<dbReference type="GO" id="GO:0009401">
    <property type="term" value="P:phosphoenolpyruvate-dependent sugar phosphotransferase system"/>
    <property type="evidence" value="ECO:0007669"/>
    <property type="project" value="UniProtKB-KW"/>
</dbReference>
<keyword evidence="8 9" id="KW-0472">Membrane</keyword>
<dbReference type="AlphaFoldDB" id="A0A0R8CFL0"/>
<feature type="transmembrane region" description="Helical" evidence="9">
    <location>
        <begin position="152"/>
        <end position="169"/>
    </location>
</feature>
<dbReference type="PROSITE" id="PS51104">
    <property type="entry name" value="PTS_EIIC_TYPE_2"/>
    <property type="match status" value="1"/>
</dbReference>
<dbReference type="PANTHER" id="PTHR37324">
    <property type="entry name" value="PTS SYSTEM GALACTITOL-SPECIFIC EIIC COMPONENT"/>
    <property type="match status" value="1"/>
</dbReference>
<dbReference type="Pfam" id="PF03611">
    <property type="entry name" value="EIIC-GAT"/>
    <property type="match status" value="1"/>
</dbReference>
<keyword evidence="6 9" id="KW-0812">Transmembrane</keyword>
<evidence type="ECO:0000256" key="3">
    <source>
        <dbReference type="ARBA" id="ARBA00022475"/>
    </source>
</evidence>
<evidence type="ECO:0000313" key="11">
    <source>
        <dbReference type="EMBL" id="AKT72960.1"/>
    </source>
</evidence>
<feature type="transmembrane region" description="Helical" evidence="9">
    <location>
        <begin position="128"/>
        <end position="146"/>
    </location>
</feature>
<organism evidence="11">
    <name type="scientific">Klebsiella pneumoniae subsp. pneumoniae</name>
    <dbReference type="NCBI Taxonomy" id="72407"/>
    <lineage>
        <taxon>Bacteria</taxon>
        <taxon>Pseudomonadati</taxon>
        <taxon>Pseudomonadota</taxon>
        <taxon>Gammaproteobacteria</taxon>
        <taxon>Enterobacterales</taxon>
        <taxon>Enterobacteriaceae</taxon>
        <taxon>Klebsiella/Raoultella group</taxon>
        <taxon>Klebsiella</taxon>
        <taxon>Klebsiella pneumoniae complex</taxon>
    </lineage>
</organism>
<name>A0A0R8CFL0_KLEPN</name>
<keyword evidence="11" id="KW-0614">Plasmid</keyword>